<dbReference type="InterPro" id="IPR000504">
    <property type="entry name" value="RRM_dom"/>
</dbReference>
<dbReference type="PROSITE" id="PS50102">
    <property type="entry name" value="RRM"/>
    <property type="match status" value="1"/>
</dbReference>
<dbReference type="InterPro" id="IPR012677">
    <property type="entry name" value="Nucleotide-bd_a/b_plait_sf"/>
</dbReference>
<proteinExistence type="predicted"/>
<dbReference type="Gene3D" id="3.30.70.330">
    <property type="match status" value="1"/>
</dbReference>
<protein>
    <recommendedName>
        <fullName evidence="2">RRM domain-containing protein</fullName>
    </recommendedName>
</protein>
<keyword evidence="1" id="KW-0694">RNA-binding</keyword>
<dbReference type="SUPFAM" id="SSF54928">
    <property type="entry name" value="RNA-binding domain, RBD"/>
    <property type="match status" value="1"/>
</dbReference>
<evidence type="ECO:0000259" key="2">
    <source>
        <dbReference type="PROSITE" id="PS50102"/>
    </source>
</evidence>
<evidence type="ECO:0000313" key="3">
    <source>
        <dbReference type="EMBL" id="JAE19152.1"/>
    </source>
</evidence>
<dbReference type="Pfam" id="PF00076">
    <property type="entry name" value="RRM_1"/>
    <property type="match status" value="1"/>
</dbReference>
<reference evidence="3" key="2">
    <citation type="journal article" date="2015" name="Data Brief">
        <title>Shoot transcriptome of the giant reed, Arundo donax.</title>
        <authorList>
            <person name="Barrero R.A."/>
            <person name="Guerrero F.D."/>
            <person name="Moolhuijzen P."/>
            <person name="Goolsby J.A."/>
            <person name="Tidwell J."/>
            <person name="Bellgard S.E."/>
            <person name="Bellgard M.I."/>
        </authorList>
    </citation>
    <scope>NUCLEOTIDE SEQUENCE</scope>
    <source>
        <tissue evidence="3">Shoot tissue taken approximately 20 cm above the soil surface</tissue>
    </source>
</reference>
<name>A0A0A9G3T5_ARUDO</name>
<feature type="domain" description="RRM" evidence="2">
    <location>
        <begin position="7"/>
        <end position="38"/>
    </location>
</feature>
<organism evidence="3">
    <name type="scientific">Arundo donax</name>
    <name type="common">Giant reed</name>
    <name type="synonym">Donax arundinaceus</name>
    <dbReference type="NCBI Taxonomy" id="35708"/>
    <lineage>
        <taxon>Eukaryota</taxon>
        <taxon>Viridiplantae</taxon>
        <taxon>Streptophyta</taxon>
        <taxon>Embryophyta</taxon>
        <taxon>Tracheophyta</taxon>
        <taxon>Spermatophyta</taxon>
        <taxon>Magnoliopsida</taxon>
        <taxon>Liliopsida</taxon>
        <taxon>Poales</taxon>
        <taxon>Poaceae</taxon>
        <taxon>PACMAD clade</taxon>
        <taxon>Arundinoideae</taxon>
        <taxon>Arundineae</taxon>
        <taxon>Arundo</taxon>
    </lineage>
</organism>
<evidence type="ECO:0000256" key="1">
    <source>
        <dbReference type="PROSITE-ProRule" id="PRU00176"/>
    </source>
</evidence>
<dbReference type="GO" id="GO:0003723">
    <property type="term" value="F:RNA binding"/>
    <property type="evidence" value="ECO:0007669"/>
    <property type="project" value="UniProtKB-UniRule"/>
</dbReference>
<reference evidence="3" key="1">
    <citation type="submission" date="2014-09" db="EMBL/GenBank/DDBJ databases">
        <authorList>
            <person name="Magalhaes I.L.F."/>
            <person name="Oliveira U."/>
            <person name="Santos F.R."/>
            <person name="Vidigal T.H.D.A."/>
            <person name="Brescovit A.D."/>
            <person name="Santos A.J."/>
        </authorList>
    </citation>
    <scope>NUCLEOTIDE SEQUENCE</scope>
    <source>
        <tissue evidence="3">Shoot tissue taken approximately 20 cm above the soil surface</tissue>
    </source>
</reference>
<accession>A0A0A9G3T5</accession>
<dbReference type="AlphaFoldDB" id="A0A0A9G3T5"/>
<dbReference type="EMBL" id="GBRH01178744">
    <property type="protein sequence ID" value="JAE19152.1"/>
    <property type="molecule type" value="Transcribed_RNA"/>
</dbReference>
<dbReference type="InterPro" id="IPR035979">
    <property type="entry name" value="RBD_domain_sf"/>
</dbReference>
<sequence>MAEEKVGRIFVGGLSWDTTERTLEHTFSQYGKVLEAQV</sequence>